<evidence type="ECO:0000313" key="2">
    <source>
        <dbReference type="EMBL" id="XAN07432.1"/>
    </source>
</evidence>
<name>A0ABZ3FN38_9ACTN</name>
<feature type="domain" description="Phospholipid/glycerol acyltransferase" evidence="1">
    <location>
        <begin position="91"/>
        <end position="203"/>
    </location>
</feature>
<reference evidence="2 3" key="1">
    <citation type="submission" date="2024-04" db="EMBL/GenBank/DDBJ databases">
        <title>Isolation of an actinomycete strain from pig manure.</title>
        <authorList>
            <person name="Gong T."/>
            <person name="Yu Z."/>
            <person name="An M."/>
            <person name="Wei C."/>
            <person name="Yang W."/>
            <person name="Liu L."/>
        </authorList>
    </citation>
    <scope>NUCLEOTIDE SEQUENCE [LARGE SCALE GENOMIC DNA]</scope>
    <source>
        <strain evidence="2 3">ZF39</strain>
    </source>
</reference>
<dbReference type="EMBL" id="CP154795">
    <property type="protein sequence ID" value="XAN07432.1"/>
    <property type="molecule type" value="Genomic_DNA"/>
</dbReference>
<accession>A0ABZ3FN38</accession>
<dbReference type="Pfam" id="PF01553">
    <property type="entry name" value="Acyltransferase"/>
    <property type="match status" value="1"/>
</dbReference>
<keyword evidence="2" id="KW-0808">Transferase</keyword>
<dbReference type="GO" id="GO:0016746">
    <property type="term" value="F:acyltransferase activity"/>
    <property type="evidence" value="ECO:0007669"/>
    <property type="project" value="UniProtKB-KW"/>
</dbReference>
<dbReference type="CDD" id="cd07989">
    <property type="entry name" value="LPLAT_AGPAT-like"/>
    <property type="match status" value="1"/>
</dbReference>
<evidence type="ECO:0000313" key="3">
    <source>
        <dbReference type="Proteomes" id="UP001442841"/>
    </source>
</evidence>
<protein>
    <submittedName>
        <fullName evidence="2">Lysophospholipid acyltransferase family protein</fullName>
    </submittedName>
</protein>
<evidence type="ECO:0000259" key="1">
    <source>
        <dbReference type="SMART" id="SM00563"/>
    </source>
</evidence>
<proteinExistence type="predicted"/>
<dbReference type="SUPFAM" id="SSF69593">
    <property type="entry name" value="Glycerol-3-phosphate (1)-acyltransferase"/>
    <property type="match status" value="1"/>
</dbReference>
<dbReference type="Proteomes" id="UP001442841">
    <property type="component" value="Chromosome"/>
</dbReference>
<dbReference type="InterPro" id="IPR002123">
    <property type="entry name" value="Plipid/glycerol_acylTrfase"/>
</dbReference>
<keyword evidence="3" id="KW-1185">Reference proteome</keyword>
<organism evidence="2 3">
    <name type="scientific">Ammonicoccus fulvus</name>
    <dbReference type="NCBI Taxonomy" id="3138240"/>
    <lineage>
        <taxon>Bacteria</taxon>
        <taxon>Bacillati</taxon>
        <taxon>Actinomycetota</taxon>
        <taxon>Actinomycetes</taxon>
        <taxon>Propionibacteriales</taxon>
        <taxon>Propionibacteriaceae</taxon>
        <taxon>Ammonicoccus</taxon>
    </lineage>
</organism>
<keyword evidence="2" id="KW-0012">Acyltransferase</keyword>
<dbReference type="SMART" id="SM00563">
    <property type="entry name" value="PlsC"/>
    <property type="match status" value="1"/>
</dbReference>
<dbReference type="RefSeq" id="WP_425308891.1">
    <property type="nucleotide sequence ID" value="NZ_CP154795.1"/>
</dbReference>
<gene>
    <name evidence="2" type="ORF">AADG42_09050</name>
</gene>
<sequence>MSTPESEETRALAAWANGGGKRRACPLAGLIADVRRLLSGARWEGPGDALPATVPAPAAGRRGSVRGRLALVPPGVTVDGPDPAALPAGPVILVANHPTPAAAGLVLSRLAPQRRRRTITIAGPHEELDARTRLTRPVLRLDQTNPGAALSRLQELLGRGWSVLIFPEGGPAAGATRPAYHPFAALLAEGTGLPVVPVGIRGARAVGAQPGHSRVSVRFGDPLHAGADARDQEAAIESLIAEDGATWWQVQRAEPGHLPGTKPPESAHSWRHVWAQTARPKKGGVAENPRIWR</sequence>